<dbReference type="Proteomes" id="UP001054945">
    <property type="component" value="Unassembled WGS sequence"/>
</dbReference>
<dbReference type="Gene3D" id="1.20.920.10">
    <property type="entry name" value="Bromodomain-like"/>
    <property type="match status" value="1"/>
</dbReference>
<dbReference type="InterPro" id="IPR001487">
    <property type="entry name" value="Bromodomain"/>
</dbReference>
<dbReference type="GO" id="GO:0005634">
    <property type="term" value="C:nucleus"/>
    <property type="evidence" value="ECO:0007669"/>
    <property type="project" value="TreeGrafter"/>
</dbReference>
<proteinExistence type="predicted"/>
<dbReference type="PANTHER" id="PTHR46453">
    <property type="entry name" value="PROTEIN KINASE C-BINDING PROTEIN 1"/>
    <property type="match status" value="1"/>
</dbReference>
<dbReference type="GO" id="GO:0008270">
    <property type="term" value="F:zinc ion binding"/>
    <property type="evidence" value="ECO:0007669"/>
    <property type="project" value="UniProtKB-KW"/>
</dbReference>
<evidence type="ECO:0000256" key="4">
    <source>
        <dbReference type="ARBA" id="ARBA00023117"/>
    </source>
</evidence>
<dbReference type="SMART" id="SM00297">
    <property type="entry name" value="BROMO"/>
    <property type="match status" value="1"/>
</dbReference>
<keyword evidence="1" id="KW-0479">Metal-binding</keyword>
<comment type="caution">
    <text evidence="7">The sequence shown here is derived from an EMBL/GenBank/DDBJ whole genome shotgun (WGS) entry which is preliminary data.</text>
</comment>
<evidence type="ECO:0000256" key="1">
    <source>
        <dbReference type="ARBA" id="ARBA00022723"/>
    </source>
</evidence>
<dbReference type="InterPro" id="IPR036427">
    <property type="entry name" value="Bromodomain-like_sf"/>
</dbReference>
<dbReference type="GO" id="GO:0003714">
    <property type="term" value="F:transcription corepressor activity"/>
    <property type="evidence" value="ECO:0007669"/>
    <property type="project" value="TreeGrafter"/>
</dbReference>
<reference evidence="7 8" key="1">
    <citation type="submission" date="2021-06" db="EMBL/GenBank/DDBJ databases">
        <title>Caerostris extrusa draft genome.</title>
        <authorList>
            <person name="Kono N."/>
            <person name="Arakawa K."/>
        </authorList>
    </citation>
    <scope>NUCLEOTIDE SEQUENCE [LARGE SCALE GENOMIC DNA]</scope>
</reference>
<dbReference type="Pfam" id="PF00439">
    <property type="entry name" value="Bromodomain"/>
    <property type="match status" value="1"/>
</dbReference>
<gene>
    <name evidence="7" type="primary">ZMYND8</name>
    <name evidence="7" type="ORF">CEXT_87411</name>
</gene>
<dbReference type="GO" id="GO:0005737">
    <property type="term" value="C:cytoplasm"/>
    <property type="evidence" value="ECO:0007669"/>
    <property type="project" value="TreeGrafter"/>
</dbReference>
<name>A0AAV4ULK2_CAEEX</name>
<protein>
    <submittedName>
        <fullName evidence="7">Protein kinase C-binding protein 1</fullName>
    </submittedName>
</protein>
<keyword evidence="2" id="KW-0863">Zinc-finger</keyword>
<accession>A0AAV4ULK2</accession>
<dbReference type="PANTHER" id="PTHR46453:SF5">
    <property type="entry name" value="PROTEIN KINASE C-BINDING PROTEIN 1 ISOFORM X1"/>
    <property type="match status" value="1"/>
</dbReference>
<sequence>MSELLDPMHLKHTVTVPQYTIVNVLQNVLIVWKMGVAFHQPVFFRSLSNVSSLYYKSMDFSLLEKNIQKRLYGCTEAFLADVKWIMHNSCVFNGSQHPLSTNAKTIVKTCESDMQEVEVCPDCFMRSIVRNKYWFSEVCRKPLILSMG</sequence>
<evidence type="ECO:0000313" key="7">
    <source>
        <dbReference type="EMBL" id="GIY58591.1"/>
    </source>
</evidence>
<evidence type="ECO:0000256" key="2">
    <source>
        <dbReference type="ARBA" id="ARBA00022771"/>
    </source>
</evidence>
<evidence type="ECO:0000256" key="5">
    <source>
        <dbReference type="PROSITE-ProRule" id="PRU00035"/>
    </source>
</evidence>
<feature type="domain" description="Bromo" evidence="6">
    <location>
        <begin position="38"/>
        <end position="100"/>
    </location>
</feature>
<dbReference type="PROSITE" id="PS50014">
    <property type="entry name" value="BROMODOMAIN_2"/>
    <property type="match status" value="1"/>
</dbReference>
<dbReference type="AlphaFoldDB" id="A0AAV4ULK2"/>
<organism evidence="7 8">
    <name type="scientific">Caerostris extrusa</name>
    <name type="common">Bark spider</name>
    <name type="synonym">Caerostris bankana</name>
    <dbReference type="NCBI Taxonomy" id="172846"/>
    <lineage>
        <taxon>Eukaryota</taxon>
        <taxon>Metazoa</taxon>
        <taxon>Ecdysozoa</taxon>
        <taxon>Arthropoda</taxon>
        <taxon>Chelicerata</taxon>
        <taxon>Arachnida</taxon>
        <taxon>Araneae</taxon>
        <taxon>Araneomorphae</taxon>
        <taxon>Entelegynae</taxon>
        <taxon>Araneoidea</taxon>
        <taxon>Araneidae</taxon>
        <taxon>Caerostris</taxon>
    </lineage>
</organism>
<dbReference type="GO" id="GO:0016301">
    <property type="term" value="F:kinase activity"/>
    <property type="evidence" value="ECO:0007669"/>
    <property type="project" value="UniProtKB-KW"/>
</dbReference>
<keyword evidence="7" id="KW-0808">Transferase</keyword>
<keyword evidence="7" id="KW-0418">Kinase</keyword>
<dbReference type="SUPFAM" id="SSF47370">
    <property type="entry name" value="Bromodomain"/>
    <property type="match status" value="1"/>
</dbReference>
<keyword evidence="3" id="KW-0862">Zinc</keyword>
<evidence type="ECO:0000259" key="6">
    <source>
        <dbReference type="PROSITE" id="PS50014"/>
    </source>
</evidence>
<evidence type="ECO:0000256" key="3">
    <source>
        <dbReference type="ARBA" id="ARBA00022833"/>
    </source>
</evidence>
<evidence type="ECO:0000313" key="8">
    <source>
        <dbReference type="Proteomes" id="UP001054945"/>
    </source>
</evidence>
<keyword evidence="8" id="KW-1185">Reference proteome</keyword>
<keyword evidence="4 5" id="KW-0103">Bromodomain</keyword>
<dbReference type="EMBL" id="BPLR01013079">
    <property type="protein sequence ID" value="GIY58591.1"/>
    <property type="molecule type" value="Genomic_DNA"/>
</dbReference>